<sequence>MKSQNFDSSKILCGCAHPIFPPSFYRSPIFSISIHLLQLKKKPTNLSIFPRNLRFRVFRCINCNSLGPQYVCTNFWTFVCTTCSGIHREFTHRVKSVSMAKFTSQEVSALQGGGNASAREIYFKEWDPARQSFPDSSNVERLRDFIKHVYVDRRYSGEKSFDKPPRVKMGEAEDSYQGGSRSPPFENERRYNERPSPGGRSDDRSFKTSNNERRSPGYDQDYSRSPPTARTETINDWRREDRFRDGRRAEDGKFPDGGGSKVEGKFPDRQRDPDMSSPPTVRPVRDILGERVSPLRVIEPPKVDGPRPSDGSLRTQRTVSSSGLASSNGNPAELRTESSLIDFDAVPEPPSTAPLPQIQQSAPSPALFVSQPTTSSDNNWANFDSVQEVKASHIPSSTANLLDVLSELSVPSSLPAGIGASMTAPGGSSFPSNASPLAAPLGNLQSSSFGTTAPVAAPISHSTVAPGGVQAATPGPNAFFSTADGGWWQNVHPQQAVGGSQNNQPWNPLVRGNSQVLSSSQGAQSQVTHGVDVKSTNKKELPVDLFTSNYSSFAAPGPGWYPAPQYGMGYNMQYNVPAPMPPAFLQPSKPSNPFDVHESSSIQATTFPSMAPLQGALPNIYRTSSLGTLPPAWMPTQSLPSSIQRTSSLGTPSQASHHQLPMSTQVPSYGSPMPSGPAMGPAAPRPQVGGFGLDNNSFGSLNVGQQQSGSSFSSNPFG</sequence>
<name>A0ACB9AYN7_ARCLA</name>
<protein>
    <submittedName>
        <fullName evidence="1">Uncharacterized protein</fullName>
    </submittedName>
</protein>
<reference evidence="2" key="1">
    <citation type="journal article" date="2022" name="Mol. Ecol. Resour.">
        <title>The genomes of chicory, endive, great burdock and yacon provide insights into Asteraceae palaeo-polyploidization history and plant inulin production.</title>
        <authorList>
            <person name="Fan W."/>
            <person name="Wang S."/>
            <person name="Wang H."/>
            <person name="Wang A."/>
            <person name="Jiang F."/>
            <person name="Liu H."/>
            <person name="Zhao H."/>
            <person name="Xu D."/>
            <person name="Zhang Y."/>
        </authorList>
    </citation>
    <scope>NUCLEOTIDE SEQUENCE [LARGE SCALE GENOMIC DNA]</scope>
    <source>
        <strain evidence="2">cv. Niubang</strain>
    </source>
</reference>
<keyword evidence="2" id="KW-1185">Reference proteome</keyword>
<dbReference type="Proteomes" id="UP001055879">
    <property type="component" value="Linkage Group LG07"/>
</dbReference>
<reference evidence="1 2" key="2">
    <citation type="journal article" date="2022" name="Mol. Ecol. Resour.">
        <title>The genomes of chicory, endive, great burdock and yacon provide insights into Asteraceae paleo-polyploidization history and plant inulin production.</title>
        <authorList>
            <person name="Fan W."/>
            <person name="Wang S."/>
            <person name="Wang H."/>
            <person name="Wang A."/>
            <person name="Jiang F."/>
            <person name="Liu H."/>
            <person name="Zhao H."/>
            <person name="Xu D."/>
            <person name="Zhang Y."/>
        </authorList>
    </citation>
    <scope>NUCLEOTIDE SEQUENCE [LARGE SCALE GENOMIC DNA]</scope>
    <source>
        <strain evidence="2">cv. Niubang</strain>
    </source>
</reference>
<evidence type="ECO:0000313" key="1">
    <source>
        <dbReference type="EMBL" id="KAI3714596.1"/>
    </source>
</evidence>
<gene>
    <name evidence="1" type="ORF">L6452_21553</name>
</gene>
<proteinExistence type="predicted"/>
<evidence type="ECO:0000313" key="2">
    <source>
        <dbReference type="Proteomes" id="UP001055879"/>
    </source>
</evidence>
<dbReference type="EMBL" id="CM042053">
    <property type="protein sequence ID" value="KAI3714596.1"/>
    <property type="molecule type" value="Genomic_DNA"/>
</dbReference>
<accession>A0ACB9AYN7</accession>
<organism evidence="1 2">
    <name type="scientific">Arctium lappa</name>
    <name type="common">Greater burdock</name>
    <name type="synonym">Lappa major</name>
    <dbReference type="NCBI Taxonomy" id="4217"/>
    <lineage>
        <taxon>Eukaryota</taxon>
        <taxon>Viridiplantae</taxon>
        <taxon>Streptophyta</taxon>
        <taxon>Embryophyta</taxon>
        <taxon>Tracheophyta</taxon>
        <taxon>Spermatophyta</taxon>
        <taxon>Magnoliopsida</taxon>
        <taxon>eudicotyledons</taxon>
        <taxon>Gunneridae</taxon>
        <taxon>Pentapetalae</taxon>
        <taxon>asterids</taxon>
        <taxon>campanulids</taxon>
        <taxon>Asterales</taxon>
        <taxon>Asteraceae</taxon>
        <taxon>Carduoideae</taxon>
        <taxon>Cardueae</taxon>
        <taxon>Arctiinae</taxon>
        <taxon>Arctium</taxon>
    </lineage>
</organism>
<comment type="caution">
    <text evidence="1">The sequence shown here is derived from an EMBL/GenBank/DDBJ whole genome shotgun (WGS) entry which is preliminary data.</text>
</comment>